<reference evidence="2 3" key="1">
    <citation type="journal article" date="2018" name="Front. Plant Sci.">
        <title>Red Clover (Trifolium pratense) and Zigzag Clover (T. medium) - A Picture of Genomic Similarities and Differences.</title>
        <authorList>
            <person name="Dluhosova J."/>
            <person name="Istvanek J."/>
            <person name="Nedelnik J."/>
            <person name="Repkova J."/>
        </authorList>
    </citation>
    <scope>NUCLEOTIDE SEQUENCE [LARGE SCALE GENOMIC DNA]</scope>
    <source>
        <strain evidence="3">cv. 10/8</strain>
        <tissue evidence="2">Leaf</tissue>
    </source>
</reference>
<dbReference type="AlphaFoldDB" id="A0A392QWN2"/>
<name>A0A392QWN2_9FABA</name>
<protein>
    <submittedName>
        <fullName evidence="2">Uncharacterized protein</fullName>
    </submittedName>
</protein>
<organism evidence="2 3">
    <name type="scientific">Trifolium medium</name>
    <dbReference type="NCBI Taxonomy" id="97028"/>
    <lineage>
        <taxon>Eukaryota</taxon>
        <taxon>Viridiplantae</taxon>
        <taxon>Streptophyta</taxon>
        <taxon>Embryophyta</taxon>
        <taxon>Tracheophyta</taxon>
        <taxon>Spermatophyta</taxon>
        <taxon>Magnoliopsida</taxon>
        <taxon>eudicotyledons</taxon>
        <taxon>Gunneridae</taxon>
        <taxon>Pentapetalae</taxon>
        <taxon>rosids</taxon>
        <taxon>fabids</taxon>
        <taxon>Fabales</taxon>
        <taxon>Fabaceae</taxon>
        <taxon>Papilionoideae</taxon>
        <taxon>50 kb inversion clade</taxon>
        <taxon>NPAAA clade</taxon>
        <taxon>Hologalegina</taxon>
        <taxon>IRL clade</taxon>
        <taxon>Trifolieae</taxon>
        <taxon>Trifolium</taxon>
    </lineage>
</organism>
<comment type="caution">
    <text evidence="2">The sequence shown here is derived from an EMBL/GenBank/DDBJ whole genome shotgun (WGS) entry which is preliminary data.</text>
</comment>
<accession>A0A392QWN2</accession>
<feature type="region of interest" description="Disordered" evidence="1">
    <location>
        <begin position="51"/>
        <end position="82"/>
    </location>
</feature>
<feature type="compositionally biased region" description="Polar residues" evidence="1">
    <location>
        <begin position="69"/>
        <end position="82"/>
    </location>
</feature>
<evidence type="ECO:0000256" key="1">
    <source>
        <dbReference type="SAM" id="MobiDB-lite"/>
    </source>
</evidence>
<keyword evidence="3" id="KW-1185">Reference proteome</keyword>
<evidence type="ECO:0000313" key="3">
    <source>
        <dbReference type="Proteomes" id="UP000265520"/>
    </source>
</evidence>
<dbReference type="Proteomes" id="UP000265520">
    <property type="component" value="Unassembled WGS sequence"/>
</dbReference>
<feature type="compositionally biased region" description="Pro residues" evidence="1">
    <location>
        <begin position="51"/>
        <end position="62"/>
    </location>
</feature>
<evidence type="ECO:0000313" key="2">
    <source>
        <dbReference type="EMBL" id="MCI28409.1"/>
    </source>
</evidence>
<sequence length="82" mass="9520">MEKEVSKIIRETTKILEALMQQNNLIMHIMLEFQLYREWLSDQVCPRLHVPPPSFNPPPHIPEFPQLENDPSSDASNPIVSI</sequence>
<dbReference type="EMBL" id="LXQA010165493">
    <property type="protein sequence ID" value="MCI28409.1"/>
    <property type="molecule type" value="Genomic_DNA"/>
</dbReference>
<proteinExistence type="predicted"/>